<reference evidence="2" key="1">
    <citation type="submission" date="2020-05" db="EMBL/GenBank/DDBJ databases">
        <authorList>
            <person name="Chiriac C."/>
            <person name="Salcher M."/>
            <person name="Ghai R."/>
            <person name="Kavagutti S V."/>
        </authorList>
    </citation>
    <scope>NUCLEOTIDE SEQUENCE</scope>
</reference>
<proteinExistence type="predicted"/>
<keyword evidence="1" id="KW-0472">Membrane</keyword>
<organism evidence="2">
    <name type="scientific">freshwater metagenome</name>
    <dbReference type="NCBI Taxonomy" id="449393"/>
    <lineage>
        <taxon>unclassified sequences</taxon>
        <taxon>metagenomes</taxon>
        <taxon>ecological metagenomes</taxon>
    </lineage>
</organism>
<dbReference type="EMBL" id="CAEZWU010000046">
    <property type="protein sequence ID" value="CAB4663802.1"/>
    <property type="molecule type" value="Genomic_DNA"/>
</dbReference>
<protein>
    <submittedName>
        <fullName evidence="2">Unannotated protein</fullName>
    </submittedName>
</protein>
<dbReference type="InterPro" id="IPR012902">
    <property type="entry name" value="N_methyl_site"/>
</dbReference>
<feature type="transmembrane region" description="Helical" evidence="1">
    <location>
        <begin position="21"/>
        <end position="44"/>
    </location>
</feature>
<evidence type="ECO:0000313" key="2">
    <source>
        <dbReference type="EMBL" id="CAB4663802.1"/>
    </source>
</evidence>
<dbReference type="InterPro" id="IPR045584">
    <property type="entry name" value="Pilin-like"/>
</dbReference>
<dbReference type="Gene3D" id="3.30.700.10">
    <property type="entry name" value="Glycoprotein, Type 4 Pilin"/>
    <property type="match status" value="1"/>
</dbReference>
<sequence>MRGPIFLRRPSCGHSRRFRREVGFTLTELVIAMLVLGVLASVAIPSFLGSRNNAYDKEAQASIEVVLRAAKFHYQSQGDFSNGSSAQCGDSALLAADLQKLEPNVDVVASSVSSTSSRVVSVQAVQTWNSNAELLGCQGFYAVALSSSGSCWAARLIVEGKFLAARSLSPVAVNAQTNTSNKAITTWTALAVNGHAFGVLKPQTSAADGDNTNGLTAIKTACKAKTQSTGSPTVDALYIAPSQFYATWRDVGQGGTASNAVAPICATGGTCIVGDTGPGGGVVFYVSAANFTSTGSDCDTACKYLEAAPVDLGADSTPWVPGVLGVGVAKCYANGSDADTSNCAANSIYPDSDDQSGSRTASTAIGMGMTNTNKIYDRLTTAGSVATSTYAAGLAWAYSNNGKTDWYLPSKDEMTQVCKWAYGQNTSAANQAVACNPSNTDSLSTSLGVSGFYQGAGYWSSSESAADKAWYMWLVQGTFFAPGTSKASDIYRLRPIRAVG</sequence>
<keyword evidence="1" id="KW-0812">Transmembrane</keyword>
<evidence type="ECO:0000256" key="1">
    <source>
        <dbReference type="SAM" id="Phobius"/>
    </source>
</evidence>
<dbReference type="AlphaFoldDB" id="A0A6J6LQ73"/>
<keyword evidence="1" id="KW-1133">Transmembrane helix</keyword>
<dbReference type="NCBIfam" id="TIGR02532">
    <property type="entry name" value="IV_pilin_GFxxxE"/>
    <property type="match status" value="1"/>
</dbReference>
<accession>A0A6J6LQ73</accession>
<dbReference type="Pfam" id="PF07963">
    <property type="entry name" value="N_methyl"/>
    <property type="match status" value="1"/>
</dbReference>
<name>A0A6J6LQ73_9ZZZZ</name>
<dbReference type="SUPFAM" id="SSF54523">
    <property type="entry name" value="Pili subunits"/>
    <property type="match status" value="1"/>
</dbReference>
<gene>
    <name evidence="2" type="ORF">UFOPK2292_00436</name>
</gene>